<organism evidence="6 7">
    <name type="scientific">Myxozyma melibiosi</name>
    <dbReference type="NCBI Taxonomy" id="54550"/>
    <lineage>
        <taxon>Eukaryota</taxon>
        <taxon>Fungi</taxon>
        <taxon>Dikarya</taxon>
        <taxon>Ascomycota</taxon>
        <taxon>Saccharomycotina</taxon>
        <taxon>Lipomycetes</taxon>
        <taxon>Lipomycetales</taxon>
        <taxon>Lipomycetaceae</taxon>
        <taxon>Myxozyma</taxon>
    </lineage>
</organism>
<feature type="domain" description="Small ribosomal subunit protein uS7" evidence="5">
    <location>
        <begin position="249"/>
        <end position="392"/>
    </location>
</feature>
<keyword evidence="2 4" id="KW-0689">Ribosomal protein</keyword>
<proteinExistence type="inferred from homology"/>
<dbReference type="EMBL" id="JBBJBU010000003">
    <property type="protein sequence ID" value="KAK7206078.1"/>
    <property type="molecule type" value="Genomic_DNA"/>
</dbReference>
<name>A0ABR1F8A4_9ASCO</name>
<dbReference type="InterPro" id="IPR000235">
    <property type="entry name" value="Ribosomal_uS7"/>
</dbReference>
<comment type="similarity">
    <text evidence="1 4">Belongs to the universal ribosomal protein uS7 family.</text>
</comment>
<evidence type="ECO:0000256" key="3">
    <source>
        <dbReference type="ARBA" id="ARBA00023274"/>
    </source>
</evidence>
<evidence type="ECO:0000256" key="1">
    <source>
        <dbReference type="ARBA" id="ARBA00007151"/>
    </source>
</evidence>
<dbReference type="PROSITE" id="PS00052">
    <property type="entry name" value="RIBOSOMAL_S7"/>
    <property type="match status" value="1"/>
</dbReference>
<keyword evidence="3 4" id="KW-0687">Ribonucleoprotein</keyword>
<evidence type="ECO:0000313" key="7">
    <source>
        <dbReference type="Proteomes" id="UP001498771"/>
    </source>
</evidence>
<gene>
    <name evidence="6" type="ORF">BZA70DRAFT_275636</name>
</gene>
<evidence type="ECO:0000259" key="5">
    <source>
        <dbReference type="Pfam" id="PF00177"/>
    </source>
</evidence>
<dbReference type="PANTHER" id="PTHR11205">
    <property type="entry name" value="RIBOSOMAL PROTEIN S7"/>
    <property type="match status" value="1"/>
</dbReference>
<dbReference type="InterPro" id="IPR020606">
    <property type="entry name" value="Ribosomal_uS7_CS"/>
</dbReference>
<evidence type="ECO:0000256" key="2">
    <source>
        <dbReference type="ARBA" id="ARBA00022980"/>
    </source>
</evidence>
<dbReference type="GO" id="GO:0005840">
    <property type="term" value="C:ribosome"/>
    <property type="evidence" value="ECO:0007669"/>
    <property type="project" value="UniProtKB-KW"/>
</dbReference>
<dbReference type="RefSeq" id="XP_064769111.1">
    <property type="nucleotide sequence ID" value="XM_064912183.1"/>
</dbReference>
<comment type="caution">
    <text evidence="6">The sequence shown here is derived from an EMBL/GenBank/DDBJ whole genome shotgun (WGS) entry which is preliminary data.</text>
</comment>
<dbReference type="Proteomes" id="UP001498771">
    <property type="component" value="Unassembled WGS sequence"/>
</dbReference>
<dbReference type="InterPro" id="IPR036823">
    <property type="entry name" value="Ribosomal_uS7_dom_sf"/>
</dbReference>
<dbReference type="InterPro" id="IPR023798">
    <property type="entry name" value="Ribosomal_uS7_dom"/>
</dbReference>
<sequence length="400" mass="44432">MSLPVARRAAITGARRIAATSSVSLPTTVATVQVRCRVLRPTLTSPAHRLFSSSRYSRNEEKKSLEEEVGSPVGDVLARDAEGAEAAPEVLKEENDAVRDTLGDAAPEKPESESVVEEEILEEKEAAETIEDIGEDEGLKQGTPVEELLSSKTSENIAAAEASERLIEEEKKRKHLAEVSSHLINLRTSGLRIDDYIAKTGTTVLNEVRESMLAASANDRARIEELLAKRKEDKARPFEYRTQLVDARKSQQFVHQPLQDDEILSHLINMVMRDGKKTIAQRVVNEALIIVRMRLGQDPIEVLHYLVEKTQPLVQIIRKREGGKTKIIPRALRPRQRVCKALTWLLADAAKRPSPSYGVRLGDAIVSVRRGCDTGASLEKKDAIHKIAVENRSSIKATRR</sequence>
<dbReference type="Gene3D" id="1.10.455.10">
    <property type="entry name" value="Ribosomal protein S7 domain"/>
    <property type="match status" value="1"/>
</dbReference>
<keyword evidence="7" id="KW-1185">Reference proteome</keyword>
<reference evidence="6 7" key="1">
    <citation type="submission" date="2024-03" db="EMBL/GenBank/DDBJ databases">
        <title>Genome-scale model development and genomic sequencing of the oleaginous clade Lipomyces.</title>
        <authorList>
            <consortium name="Lawrence Berkeley National Laboratory"/>
            <person name="Czajka J.J."/>
            <person name="Han Y."/>
            <person name="Kim J."/>
            <person name="Mondo S.J."/>
            <person name="Hofstad B.A."/>
            <person name="Robles A."/>
            <person name="Haridas S."/>
            <person name="Riley R."/>
            <person name="LaButti K."/>
            <person name="Pangilinan J."/>
            <person name="Andreopoulos W."/>
            <person name="Lipzen A."/>
            <person name="Yan J."/>
            <person name="Wang M."/>
            <person name="Ng V."/>
            <person name="Grigoriev I.V."/>
            <person name="Spatafora J.W."/>
            <person name="Magnuson J.K."/>
            <person name="Baker S.E."/>
            <person name="Pomraning K.R."/>
        </authorList>
    </citation>
    <scope>NUCLEOTIDE SEQUENCE [LARGE SCALE GENOMIC DNA]</scope>
    <source>
        <strain evidence="6 7">Phaff 52-87</strain>
    </source>
</reference>
<dbReference type="Pfam" id="PF00177">
    <property type="entry name" value="Ribosomal_S7"/>
    <property type="match status" value="1"/>
</dbReference>
<evidence type="ECO:0000256" key="4">
    <source>
        <dbReference type="RuleBase" id="RU003619"/>
    </source>
</evidence>
<dbReference type="GeneID" id="90037695"/>
<dbReference type="SUPFAM" id="SSF47973">
    <property type="entry name" value="Ribosomal protein S7"/>
    <property type="match status" value="1"/>
</dbReference>
<evidence type="ECO:0000313" key="6">
    <source>
        <dbReference type="EMBL" id="KAK7206078.1"/>
    </source>
</evidence>
<accession>A0ABR1F8A4</accession>
<protein>
    <submittedName>
        <fullName evidence="6">Ribosomal protein S7 domain-containing protein</fullName>
    </submittedName>
</protein>